<dbReference type="InterPro" id="IPR050447">
    <property type="entry name" value="Erg6_SMT_methyltransf"/>
</dbReference>
<keyword evidence="3 5" id="KW-0949">S-adenosyl-L-methionine</keyword>
<keyword evidence="6" id="KW-0752">Steroid biosynthesis</keyword>
<dbReference type="GO" id="GO:0003838">
    <property type="term" value="F:sterol 24-C-methyltransferase activity"/>
    <property type="evidence" value="ECO:0007669"/>
    <property type="project" value="TreeGrafter"/>
</dbReference>
<proteinExistence type="inferred from homology"/>
<keyword evidence="1 5" id="KW-0489">Methyltransferase</keyword>
<organism evidence="8 9">
    <name type="scientific">Lasallia pustulata</name>
    <dbReference type="NCBI Taxonomy" id="136370"/>
    <lineage>
        <taxon>Eukaryota</taxon>
        <taxon>Fungi</taxon>
        <taxon>Dikarya</taxon>
        <taxon>Ascomycota</taxon>
        <taxon>Pezizomycotina</taxon>
        <taxon>Lecanoromycetes</taxon>
        <taxon>OSLEUM clade</taxon>
        <taxon>Umbilicariomycetidae</taxon>
        <taxon>Umbilicariales</taxon>
        <taxon>Umbilicariaceae</taxon>
        <taxon>Lasallia</taxon>
    </lineage>
</organism>
<dbReference type="Pfam" id="PF08498">
    <property type="entry name" value="Sterol_MT_C"/>
    <property type="match status" value="1"/>
</dbReference>
<dbReference type="PANTHER" id="PTHR44068:SF1">
    <property type="entry name" value="HYPOTHETICAL LOC100005854"/>
    <property type="match status" value="1"/>
</dbReference>
<evidence type="ECO:0000259" key="7">
    <source>
        <dbReference type="PROSITE" id="PS51685"/>
    </source>
</evidence>
<comment type="function">
    <text evidence="6">Catalyzes the transfer of methyl groups from S-adenosyl-methionine to the C-24 of sterols.</text>
</comment>
<dbReference type="PROSITE" id="PS51685">
    <property type="entry name" value="SAM_MT_ERG6_SMT"/>
    <property type="match status" value="1"/>
</dbReference>
<dbReference type="InterPro" id="IPR029063">
    <property type="entry name" value="SAM-dependent_MTases_sf"/>
</dbReference>
<accession>A0A1W5D8H7</accession>
<keyword evidence="6" id="KW-0756">Sterol biosynthesis</keyword>
<dbReference type="SUPFAM" id="SSF53335">
    <property type="entry name" value="S-adenosyl-L-methionine-dependent methyltransferases"/>
    <property type="match status" value="1"/>
</dbReference>
<evidence type="ECO:0000256" key="3">
    <source>
        <dbReference type="ARBA" id="ARBA00022691"/>
    </source>
</evidence>
<keyword evidence="6" id="KW-0444">Lipid biosynthesis</keyword>
<comment type="similarity">
    <text evidence="4 5 6">Belongs to the class I-like SAM-binding methyltransferase superfamily. Erg6/SMT family.</text>
</comment>
<dbReference type="GO" id="GO:0005783">
    <property type="term" value="C:endoplasmic reticulum"/>
    <property type="evidence" value="ECO:0007669"/>
    <property type="project" value="TreeGrafter"/>
</dbReference>
<dbReference type="CDD" id="cd02440">
    <property type="entry name" value="AdoMet_MTases"/>
    <property type="match status" value="1"/>
</dbReference>
<feature type="domain" description="SAM-dependent methyltransferase Erg6/SMT-type" evidence="7">
    <location>
        <begin position="82"/>
        <end position="377"/>
    </location>
</feature>
<name>A0A1W5D8H7_9LECA</name>
<sequence>MASYTVSEKHAGSKASIPWVMHGDSAHENSPFMSMLSKDDTSHQRVMHEYLTHWEMDRKDAEDTDEARTKRESQYMSLVNNYYDLVTDLYESGWAQSFHLCRFLPGEPFLQALARHEHYLASMLNLQPGMKILDVGCGVGGPAREIASFADCHVVGLNNNAYQIERARKHTRDAGLESKVEFVQGDFMKIPFPDNSFDAIYAIEATLHAPSLSAVYAEIHRVLKPRGVFALYEWVLTPSYSPLNPYHRSIRHRIEHGDGIPHLATQSEAISAMRTAGFTLTRHDDLADKGDRVPWWYPLAGEWKYVRSWWDALTMLRVAKWGRMAVIGMLMGLESVSLCPRGTARAAETLEVAARSLVEGGREGVFSPMFLMVGRKEDTVMPDAVEARGEE</sequence>
<keyword evidence="2 5" id="KW-0808">Transferase</keyword>
<evidence type="ECO:0000256" key="1">
    <source>
        <dbReference type="ARBA" id="ARBA00022603"/>
    </source>
</evidence>
<dbReference type="GO" id="GO:0032259">
    <property type="term" value="P:methylation"/>
    <property type="evidence" value="ECO:0007669"/>
    <property type="project" value="UniProtKB-KW"/>
</dbReference>
<protein>
    <recommendedName>
        <fullName evidence="6">Sterol 24-C-methyltransferase</fullName>
        <ecNumber evidence="6">2.1.1.-</ecNumber>
    </recommendedName>
    <alternativeName>
        <fullName evidence="6">Delta(24)-sterol C-methyltransferase</fullName>
    </alternativeName>
</protein>
<reference evidence="9" key="1">
    <citation type="submission" date="2017-03" db="EMBL/GenBank/DDBJ databases">
        <authorList>
            <person name="Sharma R."/>
            <person name="Thines M."/>
        </authorList>
    </citation>
    <scope>NUCLEOTIDE SEQUENCE [LARGE SCALE GENOMIC DNA]</scope>
</reference>
<dbReference type="InterPro" id="IPR013216">
    <property type="entry name" value="Methyltransf_11"/>
</dbReference>
<evidence type="ECO:0000256" key="2">
    <source>
        <dbReference type="ARBA" id="ARBA00022679"/>
    </source>
</evidence>
<dbReference type="Pfam" id="PF08241">
    <property type="entry name" value="Methyltransf_11"/>
    <property type="match status" value="1"/>
</dbReference>
<dbReference type="Proteomes" id="UP000192927">
    <property type="component" value="Unassembled WGS sequence"/>
</dbReference>
<evidence type="ECO:0000256" key="5">
    <source>
        <dbReference type="PROSITE-ProRule" id="PRU01022"/>
    </source>
</evidence>
<dbReference type="GO" id="GO:0006696">
    <property type="term" value="P:ergosterol biosynthetic process"/>
    <property type="evidence" value="ECO:0007669"/>
    <property type="project" value="TreeGrafter"/>
</dbReference>
<dbReference type="EC" id="2.1.1.-" evidence="6"/>
<keyword evidence="6" id="KW-0443">Lipid metabolism</keyword>
<dbReference type="EMBL" id="FWEW01003502">
    <property type="protein sequence ID" value="SLM39424.1"/>
    <property type="molecule type" value="Genomic_DNA"/>
</dbReference>
<dbReference type="InterPro" id="IPR013705">
    <property type="entry name" value="Sterol_MeTrfase_C"/>
</dbReference>
<dbReference type="PANTHER" id="PTHR44068">
    <property type="entry name" value="ZGC:194242"/>
    <property type="match status" value="1"/>
</dbReference>
<keyword evidence="6" id="KW-0753">Steroid metabolism</keyword>
<keyword evidence="9" id="KW-1185">Reference proteome</keyword>
<evidence type="ECO:0000313" key="8">
    <source>
        <dbReference type="EMBL" id="SLM39424.1"/>
    </source>
</evidence>
<evidence type="ECO:0000256" key="4">
    <source>
        <dbReference type="ARBA" id="ARBA00038188"/>
    </source>
</evidence>
<evidence type="ECO:0000313" key="9">
    <source>
        <dbReference type="Proteomes" id="UP000192927"/>
    </source>
</evidence>
<dbReference type="InterPro" id="IPR030384">
    <property type="entry name" value="MeTrfase_SMT"/>
</dbReference>
<keyword evidence="6" id="KW-1207">Sterol metabolism</keyword>
<dbReference type="Gene3D" id="3.40.50.150">
    <property type="entry name" value="Vaccinia Virus protein VP39"/>
    <property type="match status" value="1"/>
</dbReference>
<dbReference type="AlphaFoldDB" id="A0A1W5D8H7"/>
<evidence type="ECO:0000256" key="6">
    <source>
        <dbReference type="RuleBase" id="RU362025"/>
    </source>
</evidence>
<comment type="pathway">
    <text evidence="6">Steroid metabolism.</text>
</comment>